<evidence type="ECO:0000256" key="4">
    <source>
        <dbReference type="ARBA" id="ARBA00023029"/>
    </source>
</evidence>
<keyword evidence="5" id="KW-0238">DNA-binding</keyword>
<feature type="domain" description="DNA topoisomerase I catalytic core eukaryotic-type" evidence="7">
    <location>
        <begin position="82"/>
        <end position="246"/>
    </location>
</feature>
<feature type="domain" description="DNA topoisomerase IB N-terminal" evidence="8">
    <location>
        <begin position="22"/>
        <end position="70"/>
    </location>
</feature>
<dbReference type="SUPFAM" id="SSF56349">
    <property type="entry name" value="DNA breaking-rejoining enzymes"/>
    <property type="match status" value="1"/>
</dbReference>
<evidence type="ECO:0000259" key="8">
    <source>
        <dbReference type="Pfam" id="PF21338"/>
    </source>
</evidence>
<dbReference type="PROSITE" id="PS52038">
    <property type="entry name" value="TOPO_IB_2"/>
    <property type="match status" value="1"/>
</dbReference>
<evidence type="ECO:0000313" key="9">
    <source>
        <dbReference type="EMBL" id="NOE20826.1"/>
    </source>
</evidence>
<dbReference type="SUPFAM" id="SSF55869">
    <property type="entry name" value="DNA topoisomerase I domain"/>
    <property type="match status" value="1"/>
</dbReference>
<evidence type="ECO:0000256" key="1">
    <source>
        <dbReference type="ARBA" id="ARBA00000213"/>
    </source>
</evidence>
<dbReference type="RefSeq" id="WP_171331908.1">
    <property type="nucleotide sequence ID" value="NZ_WVRA01000014.1"/>
</dbReference>
<comment type="catalytic activity">
    <reaction evidence="1">
        <text>ATP-independent breakage of single-stranded DNA, followed by passage and rejoining.</text>
        <dbReference type="EC" id="5.6.2.1"/>
    </reaction>
</comment>
<dbReference type="GO" id="GO:0003677">
    <property type="term" value="F:DNA binding"/>
    <property type="evidence" value="ECO:0007669"/>
    <property type="project" value="UniProtKB-KW"/>
</dbReference>
<proteinExistence type="inferred from homology"/>
<comment type="caution">
    <text evidence="9">The sequence shown here is derived from an EMBL/GenBank/DDBJ whole genome shotgun (WGS) entry which is preliminary data.</text>
</comment>
<dbReference type="InterPro" id="IPR001631">
    <property type="entry name" value="TopoI"/>
</dbReference>
<organism evidence="9 10">
    <name type="scientific">Ruegeria atlantica</name>
    <dbReference type="NCBI Taxonomy" id="81569"/>
    <lineage>
        <taxon>Bacteria</taxon>
        <taxon>Pseudomonadati</taxon>
        <taxon>Pseudomonadota</taxon>
        <taxon>Alphaproteobacteria</taxon>
        <taxon>Rhodobacterales</taxon>
        <taxon>Roseobacteraceae</taxon>
        <taxon>Ruegeria</taxon>
    </lineage>
</organism>
<dbReference type="InterPro" id="IPR013500">
    <property type="entry name" value="TopoI_cat_euk"/>
</dbReference>
<dbReference type="Gene3D" id="3.90.15.10">
    <property type="entry name" value="Topoisomerase I, Chain A, domain 3"/>
    <property type="match status" value="1"/>
</dbReference>
<evidence type="ECO:0000256" key="3">
    <source>
        <dbReference type="ARBA" id="ARBA00012891"/>
    </source>
</evidence>
<dbReference type="GO" id="GO:0003917">
    <property type="term" value="F:DNA topoisomerase type I (single strand cut, ATP-independent) activity"/>
    <property type="evidence" value="ECO:0007669"/>
    <property type="project" value="UniProtKB-EC"/>
</dbReference>
<dbReference type="Gene3D" id="1.10.132.120">
    <property type="match status" value="1"/>
</dbReference>
<dbReference type="PRINTS" id="PR00416">
    <property type="entry name" value="EUTPISMRASEI"/>
</dbReference>
<dbReference type="Pfam" id="PF21338">
    <property type="entry name" value="Top1B_N_bact"/>
    <property type="match status" value="1"/>
</dbReference>
<dbReference type="Gene3D" id="3.30.66.10">
    <property type="entry name" value="DNA topoisomerase I domain"/>
    <property type="match status" value="1"/>
</dbReference>
<evidence type="ECO:0000256" key="6">
    <source>
        <dbReference type="ARBA" id="ARBA00023235"/>
    </source>
</evidence>
<gene>
    <name evidence="9" type="ORF">GS634_22070</name>
</gene>
<keyword evidence="4" id="KW-0799">Topoisomerase</keyword>
<keyword evidence="6" id="KW-0413">Isomerase</keyword>
<name>A0AA90Z5Y3_9RHOB</name>
<evidence type="ECO:0000256" key="2">
    <source>
        <dbReference type="ARBA" id="ARBA00006645"/>
    </source>
</evidence>
<dbReference type="GO" id="GO:0006265">
    <property type="term" value="P:DNA topological change"/>
    <property type="evidence" value="ECO:0007669"/>
    <property type="project" value="InterPro"/>
</dbReference>
<dbReference type="InterPro" id="IPR035447">
    <property type="entry name" value="DNA_topo_I_N_sf"/>
</dbReference>
<evidence type="ECO:0000313" key="10">
    <source>
        <dbReference type="Proteomes" id="UP000597886"/>
    </source>
</evidence>
<dbReference type="EC" id="5.6.2.1" evidence="3"/>
<protein>
    <recommendedName>
        <fullName evidence="3">DNA topoisomerase</fullName>
        <ecNumber evidence="3">5.6.2.1</ecNumber>
    </recommendedName>
</protein>
<dbReference type="AlphaFoldDB" id="A0AA90Z5Y3"/>
<reference evidence="9" key="1">
    <citation type="submission" date="2019-12" db="EMBL/GenBank/DDBJ databases">
        <title>Ruegeria JWLKs population differentiation of coral mucus and skeleton niches.</title>
        <authorList>
            <person name="Luo D."/>
        </authorList>
    </citation>
    <scope>NUCLEOTIDE SEQUENCE</scope>
    <source>
        <strain evidence="9">HKCCD6181</strain>
    </source>
</reference>
<evidence type="ECO:0000259" key="7">
    <source>
        <dbReference type="Pfam" id="PF01028"/>
    </source>
</evidence>
<sequence length="326" mass="35945">MTGLVYYTDRNPGIIRQRRGRGFTYINPEGNRVACRAERTRLAAMAVPPAYSDVWMSPYANGHLQATGRDARGRKQYRYHPEWRAQRDAQKFDRLTNLAEGLPTLRRWVASRLTGEVGEQDTAIAAVLALIDRAALRPGHPEYVRENDSYGATTLLSRHVEVKDHTVTLSFTAKGGKKVSKSLQGKRLARVLHASADLPGPDLFSYFDADGQLVCVRPEHLIETLNAVCGVGVTPKSLRTWAGTHAAFIASRDVEGELTIKAMADAASDRLDNTPSIARNSYIHPQVLDLASLTPGHRKKVLEKLPKDGPSELRQGEAALSVFLKG</sequence>
<accession>A0AA90Z5Y3</accession>
<comment type="similarity">
    <text evidence="2">Belongs to the type IB topoisomerase family.</text>
</comment>
<dbReference type="EMBL" id="WVRA01000014">
    <property type="protein sequence ID" value="NOE20826.1"/>
    <property type="molecule type" value="Genomic_DNA"/>
</dbReference>
<evidence type="ECO:0000256" key="5">
    <source>
        <dbReference type="ARBA" id="ARBA00023125"/>
    </source>
</evidence>
<dbReference type="InterPro" id="IPR049331">
    <property type="entry name" value="Top1B_N_bact"/>
</dbReference>
<dbReference type="Proteomes" id="UP000597886">
    <property type="component" value="Unassembled WGS sequence"/>
</dbReference>
<dbReference type="InterPro" id="IPR011010">
    <property type="entry name" value="DNA_brk_join_enz"/>
</dbReference>
<dbReference type="Pfam" id="PF01028">
    <property type="entry name" value="Topoisom_I"/>
    <property type="match status" value="1"/>
</dbReference>
<dbReference type="InterPro" id="IPR014711">
    <property type="entry name" value="TopoI_cat_a-hlx-sub_euk"/>
</dbReference>